<dbReference type="InterPro" id="IPR019780">
    <property type="entry name" value="Germin_Mn-BS"/>
</dbReference>
<dbReference type="CDD" id="cd02241">
    <property type="entry name" value="cupin_OxOx"/>
    <property type="match status" value="1"/>
</dbReference>
<dbReference type="PANTHER" id="PTHR31238">
    <property type="entry name" value="GERMIN-LIKE PROTEIN SUBFAMILY 3 MEMBER 3"/>
    <property type="match status" value="1"/>
</dbReference>
<evidence type="ECO:0000256" key="5">
    <source>
        <dbReference type="ARBA" id="ARBA00022723"/>
    </source>
</evidence>
<evidence type="ECO:0000256" key="2">
    <source>
        <dbReference type="ARBA" id="ARBA00007456"/>
    </source>
</evidence>
<dbReference type="InterPro" id="IPR001929">
    <property type="entry name" value="Germin"/>
</dbReference>
<evidence type="ECO:0000313" key="17">
    <source>
        <dbReference type="Proteomes" id="UP000464620"/>
    </source>
</evidence>
<feature type="binding site" evidence="12">
    <location>
        <position position="121"/>
    </location>
    <ligand>
        <name>Mn(2+)</name>
        <dbReference type="ChEBI" id="CHEBI:29035"/>
    </ligand>
</feature>
<keyword evidence="9" id="KW-0325">Glycoprotein</keyword>
<dbReference type="Gene3D" id="2.60.120.10">
    <property type="entry name" value="Jelly Rolls"/>
    <property type="match status" value="1"/>
</dbReference>
<organism evidence="16 17">
    <name type="scientific">Arachis hypogaea</name>
    <name type="common">Peanut</name>
    <dbReference type="NCBI Taxonomy" id="3818"/>
    <lineage>
        <taxon>Eukaryota</taxon>
        <taxon>Viridiplantae</taxon>
        <taxon>Streptophyta</taxon>
        <taxon>Embryophyta</taxon>
        <taxon>Tracheophyta</taxon>
        <taxon>Spermatophyta</taxon>
        <taxon>Magnoliopsida</taxon>
        <taxon>eudicotyledons</taxon>
        <taxon>Gunneridae</taxon>
        <taxon>Pentapetalae</taxon>
        <taxon>rosids</taxon>
        <taxon>fabids</taxon>
        <taxon>Fabales</taxon>
        <taxon>Fabaceae</taxon>
        <taxon>Papilionoideae</taxon>
        <taxon>50 kb inversion clade</taxon>
        <taxon>dalbergioids sensu lato</taxon>
        <taxon>Dalbergieae</taxon>
        <taxon>Pterocarpus clade</taxon>
        <taxon>Arachis</taxon>
    </lineage>
</organism>
<dbReference type="SUPFAM" id="SSF51182">
    <property type="entry name" value="RmlC-like cupins"/>
    <property type="match status" value="1"/>
</dbReference>
<gene>
    <name evidence="16" type="ORF">DS421_19g648210</name>
</gene>
<dbReference type="OrthoDB" id="1921208at2759"/>
<evidence type="ECO:0000256" key="12">
    <source>
        <dbReference type="PIRSR" id="PIRSR601929-2"/>
    </source>
</evidence>
<evidence type="ECO:0000259" key="15">
    <source>
        <dbReference type="SMART" id="SM00835"/>
    </source>
</evidence>
<comment type="subcellular location">
    <subcellularLocation>
        <location evidence="1 14">Secreted</location>
        <location evidence="1 14">Extracellular space</location>
        <location evidence="1 14">Apoplast</location>
    </subcellularLocation>
</comment>
<dbReference type="GO" id="GO:0030145">
    <property type="term" value="F:manganese ion binding"/>
    <property type="evidence" value="ECO:0007669"/>
    <property type="project" value="UniProtKB-UniRule"/>
</dbReference>
<evidence type="ECO:0000256" key="14">
    <source>
        <dbReference type="RuleBase" id="RU366015"/>
    </source>
</evidence>
<keyword evidence="7 13" id="KW-1015">Disulfide bond</keyword>
<evidence type="ECO:0000256" key="13">
    <source>
        <dbReference type="PIRSR" id="PIRSR601929-3"/>
    </source>
</evidence>
<accession>A0A6B9V5Q8</accession>
<evidence type="ECO:0000256" key="11">
    <source>
        <dbReference type="PIRSR" id="PIRSR601929-1"/>
    </source>
</evidence>
<evidence type="ECO:0000256" key="9">
    <source>
        <dbReference type="ARBA" id="ARBA00023180"/>
    </source>
</evidence>
<evidence type="ECO:0000256" key="1">
    <source>
        <dbReference type="ARBA" id="ARBA00004271"/>
    </source>
</evidence>
<evidence type="ECO:0000256" key="4">
    <source>
        <dbReference type="ARBA" id="ARBA00022525"/>
    </source>
</evidence>
<keyword evidence="8" id="KW-0675">Receptor</keyword>
<feature type="binding site" evidence="12">
    <location>
        <position position="116"/>
    </location>
    <ligand>
        <name>Mn(2+)</name>
        <dbReference type="ChEBI" id="CHEBI:29035"/>
    </ligand>
</feature>
<dbReference type="FunFam" id="2.60.120.10:FF:000047">
    <property type="entry name" value="Auxin-binding protein ABP19a"/>
    <property type="match status" value="1"/>
</dbReference>
<dbReference type="InterPro" id="IPR006045">
    <property type="entry name" value="Cupin_1"/>
</dbReference>
<dbReference type="InterPro" id="IPR011051">
    <property type="entry name" value="RmlC_Cupin_sf"/>
</dbReference>
<evidence type="ECO:0000256" key="10">
    <source>
        <dbReference type="ARBA" id="ARBA00023211"/>
    </source>
</evidence>
<name>A0A6B9V5Q8_ARAHY</name>
<feature type="chain" id="PRO_5025706061" description="Germin-like protein" evidence="14">
    <location>
        <begin position="32"/>
        <end position="222"/>
    </location>
</feature>
<dbReference type="EMBL" id="CP031001">
    <property type="protein sequence ID" value="QHN76926.1"/>
    <property type="molecule type" value="Genomic_DNA"/>
</dbReference>
<feature type="disulfide bond" evidence="13">
    <location>
        <begin position="35"/>
        <end position="50"/>
    </location>
</feature>
<keyword evidence="4 14" id="KW-0964">Secreted</keyword>
<feature type="binding site" evidence="11">
    <location>
        <position position="116"/>
    </location>
    <ligand>
        <name>oxalate</name>
        <dbReference type="ChEBI" id="CHEBI:30623"/>
    </ligand>
</feature>
<evidence type="ECO:0000256" key="3">
    <source>
        <dbReference type="ARBA" id="ARBA00022523"/>
    </source>
</evidence>
<dbReference type="Proteomes" id="UP000464620">
    <property type="component" value="Chromosome B09"/>
</dbReference>
<feature type="binding site" evidence="12">
    <location>
        <position position="160"/>
    </location>
    <ligand>
        <name>Mn(2+)</name>
        <dbReference type="ChEBI" id="CHEBI:29035"/>
    </ligand>
</feature>
<dbReference type="AlphaFoldDB" id="A0A6B9V5Q8"/>
<keyword evidence="3 14" id="KW-0052">Apoplast</keyword>
<dbReference type="Pfam" id="PF00190">
    <property type="entry name" value="Cupin_1"/>
    <property type="match status" value="1"/>
</dbReference>
<protein>
    <recommendedName>
        <fullName evidence="14">Germin-like protein</fullName>
    </recommendedName>
</protein>
<dbReference type="PRINTS" id="PR00325">
    <property type="entry name" value="GERMIN"/>
</dbReference>
<evidence type="ECO:0000256" key="7">
    <source>
        <dbReference type="ARBA" id="ARBA00023157"/>
    </source>
</evidence>
<feature type="signal peptide" evidence="14">
    <location>
        <begin position="1"/>
        <end position="31"/>
    </location>
</feature>
<keyword evidence="5 11" id="KW-0479">Metal-binding</keyword>
<proteinExistence type="inferred from homology"/>
<keyword evidence="6 14" id="KW-0732">Signal</keyword>
<dbReference type="PROSITE" id="PS00725">
    <property type="entry name" value="GERMIN"/>
    <property type="match status" value="1"/>
</dbReference>
<sequence>MSLIDSFSHNKMWSNIFLFALLFSTYNNVAVQSFCVADLKGAQTPEGFLCKPPTSVKVDDFILSGLEPPTTPPSSNSSKITLTPAFVQQIPGLNGLGFAVARLDMDVGGVVPLHSHPDASEMLIIVRGTVTAGFIAADNSVFVKTLRSGDVMVLPQGLLHFQLNSGNGKALVHLAFSSSNPSTQFLDVALFGSNLNSDLITKTTLLDLFEVKKLKAIFGGSG</sequence>
<feature type="domain" description="Cupin type-1" evidence="15">
    <location>
        <begin position="64"/>
        <end position="212"/>
    </location>
</feature>
<comment type="similarity">
    <text evidence="2 14">Belongs to the germin family.</text>
</comment>
<reference evidence="16 17" key="1">
    <citation type="submission" date="2020-01" db="EMBL/GenBank/DDBJ databases">
        <title>Genome sequence of Arachis hypogaea, cultivar Shitouqi.</title>
        <authorList>
            <person name="Zhuang W."/>
            <person name="Chen H."/>
            <person name="Varshney R."/>
            <person name="Wang D."/>
            <person name="Ming R."/>
        </authorList>
    </citation>
    <scope>NUCLEOTIDE SEQUENCE [LARGE SCALE GENOMIC DNA]</scope>
    <source>
        <tissue evidence="16">Young leaf</tissue>
    </source>
</reference>
<dbReference type="InterPro" id="IPR014710">
    <property type="entry name" value="RmlC-like_jellyroll"/>
</dbReference>
<dbReference type="GO" id="GO:0048046">
    <property type="term" value="C:apoplast"/>
    <property type="evidence" value="ECO:0007669"/>
    <property type="project" value="UniProtKB-SubCell"/>
</dbReference>
<evidence type="ECO:0000256" key="6">
    <source>
        <dbReference type="ARBA" id="ARBA00022729"/>
    </source>
</evidence>
<feature type="binding site" evidence="12">
    <location>
        <position position="114"/>
    </location>
    <ligand>
        <name>Mn(2+)</name>
        <dbReference type="ChEBI" id="CHEBI:29035"/>
    </ligand>
</feature>
<keyword evidence="10 11" id="KW-0464">Manganese</keyword>
<evidence type="ECO:0000313" key="16">
    <source>
        <dbReference type="EMBL" id="QHN76926.1"/>
    </source>
</evidence>
<evidence type="ECO:0000256" key="8">
    <source>
        <dbReference type="ARBA" id="ARBA00023170"/>
    </source>
</evidence>
<dbReference type="SMART" id="SM00835">
    <property type="entry name" value="Cupin_1"/>
    <property type="match status" value="1"/>
</dbReference>
<feature type="binding site" evidence="11">
    <location>
        <position position="121"/>
    </location>
    <ligand>
        <name>oxalate</name>
        <dbReference type="ChEBI" id="CHEBI:30623"/>
    </ligand>
</feature>